<dbReference type="InterPro" id="IPR051311">
    <property type="entry name" value="DedA_domain"/>
</dbReference>
<dbReference type="PANTHER" id="PTHR42709">
    <property type="entry name" value="ALKALINE PHOSPHATASE LIKE PROTEIN"/>
    <property type="match status" value="1"/>
</dbReference>
<organism evidence="7 8">
    <name type="scientific">Donghicola tyrosinivorans</name>
    <dbReference type="NCBI Taxonomy" id="1652492"/>
    <lineage>
        <taxon>Bacteria</taxon>
        <taxon>Pseudomonadati</taxon>
        <taxon>Pseudomonadota</taxon>
        <taxon>Alphaproteobacteria</taxon>
        <taxon>Rhodobacterales</taxon>
        <taxon>Roseobacteraceae</taxon>
        <taxon>Donghicola</taxon>
    </lineage>
</organism>
<evidence type="ECO:0000313" key="7">
    <source>
        <dbReference type="EMBL" id="PRY90236.1"/>
    </source>
</evidence>
<accession>A0A2T0WU58</accession>
<dbReference type="Proteomes" id="UP000238392">
    <property type="component" value="Unassembled WGS sequence"/>
</dbReference>
<proteinExistence type="predicted"/>
<keyword evidence="4 6" id="KW-1133">Transmembrane helix</keyword>
<feature type="transmembrane region" description="Helical" evidence="6">
    <location>
        <begin position="46"/>
        <end position="67"/>
    </location>
</feature>
<dbReference type="PANTHER" id="PTHR42709:SF6">
    <property type="entry name" value="UNDECAPRENYL PHOSPHATE TRANSPORTER A"/>
    <property type="match status" value="1"/>
</dbReference>
<keyword evidence="3 6" id="KW-0812">Transmembrane</keyword>
<feature type="transmembrane region" description="Helical" evidence="6">
    <location>
        <begin position="163"/>
        <end position="181"/>
    </location>
</feature>
<evidence type="ECO:0000256" key="5">
    <source>
        <dbReference type="ARBA" id="ARBA00023136"/>
    </source>
</evidence>
<dbReference type="RefSeq" id="WP_106264047.1">
    <property type="nucleotide sequence ID" value="NZ_PVTQ01000005.1"/>
</dbReference>
<keyword evidence="5 6" id="KW-0472">Membrane</keyword>
<dbReference type="GO" id="GO:0005886">
    <property type="term" value="C:plasma membrane"/>
    <property type="evidence" value="ECO:0007669"/>
    <property type="project" value="UniProtKB-SubCell"/>
</dbReference>
<feature type="transmembrane region" description="Helical" evidence="6">
    <location>
        <begin position="131"/>
        <end position="151"/>
    </location>
</feature>
<evidence type="ECO:0000313" key="8">
    <source>
        <dbReference type="Proteomes" id="UP000238392"/>
    </source>
</evidence>
<name>A0A2T0WU58_9RHOB</name>
<reference evidence="7 8" key="1">
    <citation type="submission" date="2018-03" db="EMBL/GenBank/DDBJ databases">
        <title>Genomic Encyclopedia of Archaeal and Bacterial Type Strains, Phase II (KMG-II): from individual species to whole genera.</title>
        <authorList>
            <person name="Goeker M."/>
        </authorList>
    </citation>
    <scope>NUCLEOTIDE SEQUENCE [LARGE SCALE GENOMIC DNA]</scope>
    <source>
        <strain evidence="7 8">DSM 100212</strain>
    </source>
</reference>
<feature type="transmembrane region" description="Helical" evidence="6">
    <location>
        <begin position="12"/>
        <end position="40"/>
    </location>
</feature>
<evidence type="ECO:0000256" key="6">
    <source>
        <dbReference type="SAM" id="Phobius"/>
    </source>
</evidence>
<dbReference type="OrthoDB" id="9780918at2"/>
<evidence type="ECO:0000256" key="3">
    <source>
        <dbReference type="ARBA" id="ARBA00022692"/>
    </source>
</evidence>
<evidence type="ECO:0000256" key="1">
    <source>
        <dbReference type="ARBA" id="ARBA00004651"/>
    </source>
</evidence>
<keyword evidence="2" id="KW-1003">Cell membrane</keyword>
<comment type="subcellular location">
    <subcellularLocation>
        <location evidence="1">Cell membrane</location>
        <topology evidence="1">Multi-pass membrane protein</topology>
    </subcellularLocation>
</comment>
<evidence type="ECO:0000256" key="4">
    <source>
        <dbReference type="ARBA" id="ARBA00022989"/>
    </source>
</evidence>
<keyword evidence="8" id="KW-1185">Reference proteome</keyword>
<gene>
    <name evidence="7" type="ORF">CLV74_105217</name>
</gene>
<sequence>MIDLTTIEPLIAQYGLLIIAPIALLEGPIITVISAWMAFGGLLDPLALYVVLVLADLAGDLAFYGLGRWGAARVAQRVMRLLGLREGHLRLLSRRFHHAGARTLAFGKLTHAAGGAVLLAAGMGRMALGRFLWINTALTLIKTALFMGLGYGMGNAYARIDQWISWASVGVVIAIGLALLWRLRGPRLCR</sequence>
<comment type="caution">
    <text evidence="7">The sequence shown here is derived from an EMBL/GenBank/DDBJ whole genome shotgun (WGS) entry which is preliminary data.</text>
</comment>
<dbReference type="AlphaFoldDB" id="A0A2T0WU58"/>
<protein>
    <submittedName>
        <fullName evidence="7">Membrane protein DedA with SNARE-associated domain</fullName>
    </submittedName>
</protein>
<dbReference type="EMBL" id="PVTQ01000005">
    <property type="protein sequence ID" value="PRY90236.1"/>
    <property type="molecule type" value="Genomic_DNA"/>
</dbReference>
<evidence type="ECO:0000256" key="2">
    <source>
        <dbReference type="ARBA" id="ARBA00022475"/>
    </source>
</evidence>